<dbReference type="GO" id="GO:0005886">
    <property type="term" value="C:plasma membrane"/>
    <property type="evidence" value="ECO:0007669"/>
    <property type="project" value="UniProtKB-SubCell"/>
</dbReference>
<feature type="transmembrane region" description="Helical" evidence="9">
    <location>
        <begin position="596"/>
        <end position="616"/>
    </location>
</feature>
<keyword evidence="6 9" id="KW-1133">Transmembrane helix</keyword>
<dbReference type="VEuPathDB" id="FungiDB:H310_05811"/>
<evidence type="ECO:0000256" key="2">
    <source>
        <dbReference type="ARBA" id="ARBA00009765"/>
    </source>
</evidence>
<comment type="caution">
    <text evidence="11">The sequence shown here is derived from an EMBL/GenBank/DDBJ whole genome shotgun (WGS) entry which is preliminary data.</text>
</comment>
<evidence type="ECO:0000313" key="11">
    <source>
        <dbReference type="EMBL" id="RHY35291.1"/>
    </source>
</evidence>
<gene>
    <name evidence="11" type="ORF">DYB32_000245</name>
</gene>
<keyword evidence="3" id="KW-0813">Transport</keyword>
<dbReference type="GO" id="GO:0000287">
    <property type="term" value="F:magnesium ion binding"/>
    <property type="evidence" value="ECO:0007669"/>
    <property type="project" value="TreeGrafter"/>
</dbReference>
<evidence type="ECO:0000256" key="1">
    <source>
        <dbReference type="ARBA" id="ARBA00004651"/>
    </source>
</evidence>
<keyword evidence="5 9" id="KW-0812">Transmembrane</keyword>
<dbReference type="Gene3D" id="3.30.460.20">
    <property type="entry name" value="CorA soluble domain-like"/>
    <property type="match status" value="1"/>
</dbReference>
<dbReference type="PANTHER" id="PTHR46494:SF1">
    <property type="entry name" value="CORA FAMILY METAL ION TRANSPORTER (EUROFUNG)"/>
    <property type="match status" value="1"/>
</dbReference>
<dbReference type="Gene3D" id="1.10.238.10">
    <property type="entry name" value="EF-hand"/>
    <property type="match status" value="1"/>
</dbReference>
<keyword evidence="12" id="KW-1185">Reference proteome</keyword>
<dbReference type="Pfam" id="PF01544">
    <property type="entry name" value="CorA"/>
    <property type="match status" value="1"/>
</dbReference>
<dbReference type="InterPro" id="IPR045863">
    <property type="entry name" value="CorA_TM1_TM2"/>
</dbReference>
<feature type="domain" description="3-oxo-5-alpha-steroid 4-dehydrogenase C-terminal" evidence="10">
    <location>
        <begin position="595"/>
        <end position="744"/>
    </location>
</feature>
<dbReference type="Pfam" id="PF02544">
    <property type="entry name" value="Steroid_dh"/>
    <property type="match status" value="1"/>
</dbReference>
<dbReference type="VEuPathDB" id="FungiDB:H310_05812"/>
<dbReference type="InterPro" id="IPR011992">
    <property type="entry name" value="EF-hand-dom_pair"/>
</dbReference>
<dbReference type="GO" id="GO:0006629">
    <property type="term" value="P:lipid metabolic process"/>
    <property type="evidence" value="ECO:0007669"/>
    <property type="project" value="InterPro"/>
</dbReference>
<dbReference type="InterPro" id="IPR001104">
    <property type="entry name" value="3-oxo-5_a-steroid_4-DH_C"/>
</dbReference>
<feature type="transmembrane region" description="Helical" evidence="9">
    <location>
        <begin position="565"/>
        <end position="584"/>
    </location>
</feature>
<reference evidence="11 12" key="1">
    <citation type="submission" date="2018-08" db="EMBL/GenBank/DDBJ databases">
        <title>Aphanomyces genome sequencing and annotation.</title>
        <authorList>
            <person name="Minardi D."/>
            <person name="Oidtmann B."/>
            <person name="Van Der Giezen M."/>
            <person name="Studholme D.J."/>
        </authorList>
    </citation>
    <scope>NUCLEOTIDE SEQUENCE [LARGE SCALE GENOMIC DNA]</scope>
    <source>
        <strain evidence="11 12">NJM0002</strain>
    </source>
</reference>
<name>A0A3R6Z695_9STRA</name>
<dbReference type="AlphaFoldDB" id="A0A3R6Z695"/>
<organism evidence="11 12">
    <name type="scientific">Aphanomyces invadans</name>
    <dbReference type="NCBI Taxonomy" id="157072"/>
    <lineage>
        <taxon>Eukaryota</taxon>
        <taxon>Sar</taxon>
        <taxon>Stramenopiles</taxon>
        <taxon>Oomycota</taxon>
        <taxon>Saprolegniomycetes</taxon>
        <taxon>Saprolegniales</taxon>
        <taxon>Verrucalvaceae</taxon>
        <taxon>Aphanomyces</taxon>
    </lineage>
</organism>
<dbReference type="FunFam" id="1.20.120.1630:FF:000014">
    <property type="entry name" value="Steroid 5-alpha reductase, putative"/>
    <property type="match status" value="1"/>
</dbReference>
<evidence type="ECO:0000313" key="12">
    <source>
        <dbReference type="Proteomes" id="UP000285060"/>
    </source>
</evidence>
<dbReference type="SUPFAM" id="SSF143865">
    <property type="entry name" value="CorA soluble domain-like"/>
    <property type="match status" value="1"/>
</dbReference>
<proteinExistence type="inferred from homology"/>
<dbReference type="InterPro" id="IPR002523">
    <property type="entry name" value="MgTranspt_CorA/ZnTranspt_ZntB"/>
</dbReference>
<protein>
    <recommendedName>
        <fullName evidence="10">3-oxo-5-alpha-steroid 4-dehydrogenase C-terminal domain-containing protein</fullName>
    </recommendedName>
</protein>
<evidence type="ECO:0000256" key="8">
    <source>
        <dbReference type="SAM" id="MobiDB-lite"/>
    </source>
</evidence>
<dbReference type="Proteomes" id="UP000285060">
    <property type="component" value="Unassembled WGS sequence"/>
</dbReference>
<dbReference type="PROSITE" id="PS50244">
    <property type="entry name" value="S5A_REDUCTASE"/>
    <property type="match status" value="1"/>
</dbReference>
<dbReference type="GO" id="GO:0016627">
    <property type="term" value="F:oxidoreductase activity, acting on the CH-CH group of donors"/>
    <property type="evidence" value="ECO:0007669"/>
    <property type="project" value="InterPro"/>
</dbReference>
<evidence type="ECO:0000256" key="6">
    <source>
        <dbReference type="ARBA" id="ARBA00022989"/>
    </source>
</evidence>
<evidence type="ECO:0000256" key="3">
    <source>
        <dbReference type="ARBA" id="ARBA00022448"/>
    </source>
</evidence>
<feature type="transmembrane region" description="Helical" evidence="9">
    <location>
        <begin position="636"/>
        <end position="653"/>
    </location>
</feature>
<sequence>MVAAPCPRRDAGPSEEEMQPLVSSPVHSYTTSISIQPSPMALDVTTQLSRVMSPKAKSFPTEHHLSAESVSFAFSPTAKLPRLAVPMDDDLTYLNGQHESEYIHLSILDPYFDVTPSRVHMAFQEADPMGLGSLSPEQFRAALESMGIRCRDEAVFQTLVNSMTKGSNESTISITEFERVVQKLKLGNLFEEYTMALFRNGDSSSRFEVCDFSSKRLALYRPDLRSFFTSEPAPWVSCRWINMQGHDHLNLKRLAIKYRLHPLAMEDTIELNERPKFDTYNTHRFVVFPILHHTLGREDERFLLTVEHVAIFLVGDDTLITVKQSTDASIWHAVHRRLASTYSKVRHNDANFLLYSVLDVIVDQMTGVMDDVRSYLKHLEHELDTLRHRFDIETLRDVHTELGQLPRVIKPTRDVLKSLLASRDLPDTTKAYLRDVHDHLNHILDEIEWQFQMCRSMTEEYRDAKAAQVNYVVYTLTIVTTVFLPAQFLTGVYGMNFGASGSRRGVLPSTHEYVYDQTTCQSSIRRTVSGWGPALNNRLGWFIMEVPSMLVMAGVWLANSATMTGHAWLPFALWVGHYWNRSVVYPLRIKPTPKRMPLAIVASAVGFNLVNAPLNATYLVANAASYTTPWLLHPRTLLGLALFFVGMTINIIADNRLIALRTNGSTGYSIPRGFLFEYVTCANFLGECVQWTGFALAMWNAGALSFMVWTWANLVPRAASHHAWYVSKFKDYPKNRFRIIPFVY</sequence>
<evidence type="ECO:0000256" key="9">
    <source>
        <dbReference type="SAM" id="Phobius"/>
    </source>
</evidence>
<keyword evidence="4" id="KW-1003">Cell membrane</keyword>
<dbReference type="GO" id="GO:0015095">
    <property type="term" value="F:magnesium ion transmembrane transporter activity"/>
    <property type="evidence" value="ECO:0007669"/>
    <property type="project" value="TreeGrafter"/>
</dbReference>
<dbReference type="PANTHER" id="PTHR46494">
    <property type="entry name" value="CORA FAMILY METAL ION TRANSPORTER (EUROFUNG)"/>
    <property type="match status" value="1"/>
</dbReference>
<feature type="transmembrane region" description="Helical" evidence="9">
    <location>
        <begin position="471"/>
        <end position="494"/>
    </location>
</feature>
<dbReference type="InterPro" id="IPR045861">
    <property type="entry name" value="CorA_cytoplasmic_dom"/>
</dbReference>
<dbReference type="GO" id="GO:0050897">
    <property type="term" value="F:cobalt ion binding"/>
    <property type="evidence" value="ECO:0007669"/>
    <property type="project" value="TreeGrafter"/>
</dbReference>
<comment type="similarity">
    <text evidence="2">Belongs to the CorA metal ion transporter (MIT) (TC 1.A.35) family.</text>
</comment>
<dbReference type="SUPFAM" id="SSF47473">
    <property type="entry name" value="EF-hand"/>
    <property type="match status" value="1"/>
</dbReference>
<evidence type="ECO:0000256" key="5">
    <source>
        <dbReference type="ARBA" id="ARBA00022692"/>
    </source>
</evidence>
<dbReference type="Gene3D" id="1.20.58.340">
    <property type="entry name" value="Magnesium transport protein CorA, transmembrane region"/>
    <property type="match status" value="2"/>
</dbReference>
<keyword evidence="7 9" id="KW-0472">Membrane</keyword>
<accession>A0A3R6Z695</accession>
<comment type="subcellular location">
    <subcellularLocation>
        <location evidence="1">Cell membrane</location>
        <topology evidence="1">Multi-pass membrane protein</topology>
    </subcellularLocation>
</comment>
<evidence type="ECO:0000256" key="7">
    <source>
        <dbReference type="ARBA" id="ARBA00023136"/>
    </source>
</evidence>
<evidence type="ECO:0000259" key="10">
    <source>
        <dbReference type="Pfam" id="PF02544"/>
    </source>
</evidence>
<dbReference type="EMBL" id="QUSY01000005">
    <property type="protein sequence ID" value="RHY35291.1"/>
    <property type="molecule type" value="Genomic_DNA"/>
</dbReference>
<dbReference type="GO" id="GO:0015087">
    <property type="term" value="F:cobalt ion transmembrane transporter activity"/>
    <property type="evidence" value="ECO:0007669"/>
    <property type="project" value="TreeGrafter"/>
</dbReference>
<evidence type="ECO:0000256" key="4">
    <source>
        <dbReference type="ARBA" id="ARBA00022475"/>
    </source>
</evidence>
<dbReference type="SUPFAM" id="SSF144083">
    <property type="entry name" value="Magnesium transport protein CorA, transmembrane region"/>
    <property type="match status" value="1"/>
</dbReference>
<feature type="region of interest" description="Disordered" evidence="8">
    <location>
        <begin position="1"/>
        <end position="25"/>
    </location>
</feature>